<dbReference type="Gene3D" id="2.70.70.10">
    <property type="entry name" value="Glucose Permease (Domain IIA)"/>
    <property type="match status" value="1"/>
</dbReference>
<dbReference type="RefSeq" id="WP_310899789.1">
    <property type="nucleotide sequence ID" value="NZ_JAMQOS010000002.1"/>
</dbReference>
<feature type="domain" description="DUF8155" evidence="1">
    <location>
        <begin position="4"/>
        <end position="138"/>
    </location>
</feature>
<keyword evidence="4" id="KW-1185">Reference proteome</keyword>
<evidence type="ECO:0000313" key="3">
    <source>
        <dbReference type="EMBL" id="MDS0281953.1"/>
    </source>
</evidence>
<evidence type="ECO:0000259" key="2">
    <source>
        <dbReference type="Pfam" id="PF26483"/>
    </source>
</evidence>
<dbReference type="InterPro" id="IPR058817">
    <property type="entry name" value="DUF8155_C"/>
</dbReference>
<dbReference type="Pfam" id="PF26482">
    <property type="entry name" value="DUF8155"/>
    <property type="match status" value="1"/>
</dbReference>
<accession>A0ABU2FMG5</accession>
<proteinExistence type="predicted"/>
<comment type="caution">
    <text evidence="3">The sequence shown here is derived from an EMBL/GenBank/DDBJ whole genome shotgun (WGS) entry which is preliminary data.</text>
</comment>
<sequence length="280" mass="28955">MAVTVPRGVLAQYYRFSLYNSPFAAHDEGCAIDLYPEGDRAPAPVAGEVLDTKTVRAPPKAYAAEHDYLMLVDTGDHVARLLHVKPAVEAGERVAVGDDLGALVRAGFFAPWVPNHIHLGFRAPDANPYRAAGSLPVEAGVEVEPLAWDGTGTVVDTGETWARLDSPTHPAPGERFVGLAAGDGGGESVAGAGVLDGGLPHYDWGGLLGGESGTARLAGRRVGVADGRTVAWDDVTVLANGDPVTGVALFCSRDEAGVKLVGEGVDLAVGESVTVSVSRD</sequence>
<dbReference type="EMBL" id="JAMQOS010000002">
    <property type="protein sequence ID" value="MDS0281953.1"/>
    <property type="molecule type" value="Genomic_DNA"/>
</dbReference>
<dbReference type="InterPro" id="IPR058468">
    <property type="entry name" value="DUF8155_N"/>
</dbReference>
<dbReference type="Pfam" id="PF26483">
    <property type="entry name" value="DUF8155_C"/>
    <property type="match status" value="1"/>
</dbReference>
<evidence type="ECO:0008006" key="5">
    <source>
        <dbReference type="Google" id="ProtNLM"/>
    </source>
</evidence>
<evidence type="ECO:0000259" key="1">
    <source>
        <dbReference type="Pfam" id="PF26482"/>
    </source>
</evidence>
<gene>
    <name evidence="3" type="ORF">NDI86_07435</name>
</gene>
<organism evidence="3 4">
    <name type="scientific">Haloarcula onubensis</name>
    <dbReference type="NCBI Taxonomy" id="2950539"/>
    <lineage>
        <taxon>Archaea</taxon>
        <taxon>Methanobacteriati</taxon>
        <taxon>Methanobacteriota</taxon>
        <taxon>Stenosarchaea group</taxon>
        <taxon>Halobacteria</taxon>
        <taxon>Halobacteriales</taxon>
        <taxon>Haloarculaceae</taxon>
        <taxon>Haloarcula</taxon>
    </lineage>
</organism>
<dbReference type="InterPro" id="IPR011055">
    <property type="entry name" value="Dup_hybrid_motif"/>
</dbReference>
<protein>
    <recommendedName>
        <fullName evidence="5">Peptidase M23 domain-containing protein</fullName>
    </recommendedName>
</protein>
<feature type="domain" description="DUF8155" evidence="2">
    <location>
        <begin position="144"/>
        <end position="277"/>
    </location>
</feature>
<reference evidence="3 4" key="1">
    <citation type="submission" date="2022-06" db="EMBL/GenBank/DDBJ databases">
        <title>Halomicroarcula sp. a new haloarchaeum isolate from saline soil.</title>
        <authorList>
            <person name="Strakova D."/>
            <person name="Galisteo C."/>
            <person name="Sanchez-Porro C."/>
            <person name="Ventosa A."/>
        </authorList>
    </citation>
    <scope>NUCLEOTIDE SEQUENCE [LARGE SCALE GENOMIC DNA]</scope>
    <source>
        <strain evidence="3 4">S3CR25-11</strain>
    </source>
</reference>
<dbReference type="Proteomes" id="UP001268864">
    <property type="component" value="Unassembled WGS sequence"/>
</dbReference>
<evidence type="ECO:0000313" key="4">
    <source>
        <dbReference type="Proteomes" id="UP001268864"/>
    </source>
</evidence>
<name>A0ABU2FMG5_9EURY</name>